<keyword evidence="3" id="KW-0378">Hydrolase</keyword>
<dbReference type="SMART" id="SM00847">
    <property type="entry name" value="HA2"/>
    <property type="match status" value="1"/>
</dbReference>
<dbReference type="GO" id="GO:0016887">
    <property type="term" value="F:ATP hydrolysis activity"/>
    <property type="evidence" value="ECO:0007669"/>
    <property type="project" value="InterPro"/>
</dbReference>
<dbReference type="CDD" id="cd17917">
    <property type="entry name" value="DEXHc_RHA-like"/>
    <property type="match status" value="1"/>
</dbReference>
<evidence type="ECO:0000256" key="4">
    <source>
        <dbReference type="ARBA" id="ARBA00022806"/>
    </source>
</evidence>
<dbReference type="GO" id="GO:0003723">
    <property type="term" value="F:RNA binding"/>
    <property type="evidence" value="ECO:0007669"/>
    <property type="project" value="TreeGrafter"/>
</dbReference>
<dbReference type="Proteomes" id="UP000737391">
    <property type="component" value="Unassembled WGS sequence"/>
</dbReference>
<keyword evidence="5" id="KW-0067">ATP-binding</keyword>
<dbReference type="PROSITE" id="PS00690">
    <property type="entry name" value="DEAH_ATP_HELICASE"/>
    <property type="match status" value="1"/>
</dbReference>
<gene>
    <name evidence="7" type="ORF">FAGAP_10827</name>
</gene>
<dbReference type="GO" id="GO:0005524">
    <property type="term" value="F:ATP binding"/>
    <property type="evidence" value="ECO:0007669"/>
    <property type="project" value="UniProtKB-KW"/>
</dbReference>
<evidence type="ECO:0000256" key="1">
    <source>
        <dbReference type="ARBA" id="ARBA00008792"/>
    </source>
</evidence>
<sequence>MENLKRNETTAAEAAAIEDGKMNPFIPGQEYSENYLQIHQDRCQKLPIRSQRQEFLDKYHSEQVTIVCGDAGSGKTTQISQFVLFDEWESGLRVACTQPRRVAATGVAARVAQEMDVPLGGIVGYRVRFDKKSSRETRLEFLTDGLLLKTHSRDLSLSQHACIIIDEAHERTTNTDMLLALLKKIIQQRKDLKVVIMSATINLEKFCQYYGTTNIFDTNRQVHTVQINYAEASPKYYDEAVVAAVTHIVNNRPKGDILVFITSITEVERTCDWLRSEIPAITVLPMYSSLPKASARQRAGRAGRTESGECYRLYTKEFHDRGMIPNTPPSIHLNEVSGEVLLLKSLSYEDVPNFDWLDPPHPETYLRAIGDLRDLGYINDRCGITHAGRQAATLSVHCVWYNCFRKAHELDCLGQIIAIAALMSTQADILTRPYQVRYAADVVHRTFDHPESDIVGRMNALSCYWQMSKDLSEDELLGWCNEYFVNHRVATEVLAIRRQLLGHVQRNFLANSVPLSMLETDEKFSENIRKSLLAGFFTKTAMFDSRR</sequence>
<evidence type="ECO:0000313" key="8">
    <source>
        <dbReference type="Proteomes" id="UP000737391"/>
    </source>
</evidence>
<protein>
    <submittedName>
        <fullName evidence="7">Pre-mRNA splicing factor ATP-dependent RNA helicase PRP43</fullName>
    </submittedName>
</protein>
<feature type="domain" description="Helicase ATP-binding" evidence="6">
    <location>
        <begin position="56"/>
        <end position="219"/>
    </location>
</feature>
<dbReference type="OrthoDB" id="10253254at2759"/>
<reference evidence="7" key="1">
    <citation type="submission" date="2020-01" db="EMBL/GenBank/DDBJ databases">
        <title>Identification and distribution of gene clusters putatively required for synthesis of sphingolipid metabolism inhibitors in phylogenetically diverse species of the filamentous fungus Fusarium.</title>
        <authorList>
            <person name="Kim H.-S."/>
            <person name="Busman M."/>
            <person name="Brown D.W."/>
            <person name="Divon H."/>
            <person name="Uhlig S."/>
            <person name="Proctor R.H."/>
        </authorList>
    </citation>
    <scope>NUCLEOTIDE SEQUENCE</scope>
    <source>
        <strain evidence="7">NRRL 31653</strain>
    </source>
</reference>
<evidence type="ECO:0000256" key="3">
    <source>
        <dbReference type="ARBA" id="ARBA00022801"/>
    </source>
</evidence>
<proteinExistence type="inferred from homology"/>
<keyword evidence="4 7" id="KW-0347">Helicase</keyword>
<name>A0A9P5AZY5_9HYPO</name>
<dbReference type="GO" id="GO:1990904">
    <property type="term" value="C:ribonucleoprotein complex"/>
    <property type="evidence" value="ECO:0007669"/>
    <property type="project" value="UniProtKB-ARBA"/>
</dbReference>
<dbReference type="SMART" id="SM00487">
    <property type="entry name" value="DEXDc"/>
    <property type="match status" value="1"/>
</dbReference>
<evidence type="ECO:0000313" key="7">
    <source>
        <dbReference type="EMBL" id="KAF4490400.1"/>
    </source>
</evidence>
<dbReference type="PANTHER" id="PTHR18934">
    <property type="entry name" value="ATP-DEPENDENT RNA HELICASE"/>
    <property type="match status" value="1"/>
</dbReference>
<evidence type="ECO:0000256" key="2">
    <source>
        <dbReference type="ARBA" id="ARBA00022741"/>
    </source>
</evidence>
<dbReference type="Pfam" id="PF13401">
    <property type="entry name" value="AAA_22"/>
    <property type="match status" value="1"/>
</dbReference>
<evidence type="ECO:0000256" key="5">
    <source>
        <dbReference type="ARBA" id="ARBA00022840"/>
    </source>
</evidence>
<dbReference type="Gene3D" id="1.20.120.1080">
    <property type="match status" value="1"/>
</dbReference>
<comment type="caution">
    <text evidence="7">The sequence shown here is derived from an EMBL/GenBank/DDBJ whole genome shotgun (WGS) entry which is preliminary data.</text>
</comment>
<dbReference type="PANTHER" id="PTHR18934:SF99">
    <property type="entry name" value="ATP-DEPENDENT RNA HELICASE DHX37-RELATED"/>
    <property type="match status" value="1"/>
</dbReference>
<dbReference type="SUPFAM" id="SSF52540">
    <property type="entry name" value="P-loop containing nucleoside triphosphate hydrolases"/>
    <property type="match status" value="1"/>
</dbReference>
<dbReference type="InterPro" id="IPR002464">
    <property type="entry name" value="DNA/RNA_helicase_DEAH_CS"/>
</dbReference>
<dbReference type="InterPro" id="IPR014001">
    <property type="entry name" value="Helicase_ATP-bd"/>
</dbReference>
<dbReference type="InterPro" id="IPR049945">
    <property type="entry name" value="AAA_22"/>
</dbReference>
<dbReference type="EMBL" id="LUFC02000963">
    <property type="protein sequence ID" value="KAF4490400.1"/>
    <property type="molecule type" value="Genomic_DNA"/>
</dbReference>
<keyword evidence="8" id="KW-1185">Reference proteome</keyword>
<dbReference type="InterPro" id="IPR027417">
    <property type="entry name" value="P-loop_NTPase"/>
</dbReference>
<dbReference type="GO" id="GO:0004386">
    <property type="term" value="F:helicase activity"/>
    <property type="evidence" value="ECO:0007669"/>
    <property type="project" value="UniProtKB-KW"/>
</dbReference>
<organism evidence="7 8">
    <name type="scientific">Fusarium agapanthi</name>
    <dbReference type="NCBI Taxonomy" id="1803897"/>
    <lineage>
        <taxon>Eukaryota</taxon>
        <taxon>Fungi</taxon>
        <taxon>Dikarya</taxon>
        <taxon>Ascomycota</taxon>
        <taxon>Pezizomycotina</taxon>
        <taxon>Sordariomycetes</taxon>
        <taxon>Hypocreomycetidae</taxon>
        <taxon>Hypocreales</taxon>
        <taxon>Nectriaceae</taxon>
        <taxon>Fusarium</taxon>
        <taxon>Fusarium fujikuroi species complex</taxon>
    </lineage>
</organism>
<dbReference type="InterPro" id="IPR007502">
    <property type="entry name" value="Helicase-assoc_dom"/>
</dbReference>
<accession>A0A9P5AZY5</accession>
<keyword evidence="2" id="KW-0547">Nucleotide-binding</keyword>
<dbReference type="PROSITE" id="PS51192">
    <property type="entry name" value="HELICASE_ATP_BIND_1"/>
    <property type="match status" value="1"/>
</dbReference>
<dbReference type="Gene3D" id="3.40.50.300">
    <property type="entry name" value="P-loop containing nucleotide triphosphate hydrolases"/>
    <property type="match status" value="3"/>
</dbReference>
<comment type="similarity">
    <text evidence="1">Belongs to the DEAD box helicase family. DEAH subfamily.</text>
</comment>
<evidence type="ECO:0000259" key="6">
    <source>
        <dbReference type="PROSITE" id="PS51192"/>
    </source>
</evidence>
<dbReference type="AlphaFoldDB" id="A0A9P5AZY5"/>